<evidence type="ECO:0000313" key="3">
    <source>
        <dbReference type="Proteomes" id="UP000593802"/>
    </source>
</evidence>
<evidence type="ECO:0000313" key="2">
    <source>
        <dbReference type="EMBL" id="BCJ87012.1"/>
    </source>
</evidence>
<reference evidence="2 3" key="1">
    <citation type="submission" date="2020-08" db="EMBL/GenBank/DDBJ databases">
        <title>Complete Genome Sequence of Effusibacillus dendaii Strain skT53, Isolated from Farmland soil.</title>
        <authorList>
            <person name="Konishi T."/>
            <person name="Kawasaki H."/>
        </authorList>
    </citation>
    <scope>NUCLEOTIDE SEQUENCE [LARGE SCALE GENOMIC DNA]</scope>
    <source>
        <strain evidence="3">skT53</strain>
    </source>
</reference>
<organism evidence="2 3">
    <name type="scientific">Effusibacillus dendaii</name>
    <dbReference type="NCBI Taxonomy" id="2743772"/>
    <lineage>
        <taxon>Bacteria</taxon>
        <taxon>Bacillati</taxon>
        <taxon>Bacillota</taxon>
        <taxon>Bacilli</taxon>
        <taxon>Bacillales</taxon>
        <taxon>Alicyclobacillaceae</taxon>
        <taxon>Effusibacillus</taxon>
    </lineage>
</organism>
<proteinExistence type="predicted"/>
<protein>
    <submittedName>
        <fullName evidence="2">Uncharacterized protein</fullName>
    </submittedName>
</protein>
<accession>A0A7I8DCE2</accession>
<evidence type="ECO:0000256" key="1">
    <source>
        <dbReference type="SAM" id="MobiDB-lite"/>
    </source>
</evidence>
<dbReference type="EMBL" id="AP023366">
    <property type="protein sequence ID" value="BCJ87012.1"/>
    <property type="molecule type" value="Genomic_DNA"/>
</dbReference>
<dbReference type="KEGG" id="eff:skT53_19970"/>
<name>A0A7I8DCE2_9BACL</name>
<feature type="region of interest" description="Disordered" evidence="1">
    <location>
        <begin position="107"/>
        <end position="129"/>
    </location>
</feature>
<dbReference type="RefSeq" id="WP_200756602.1">
    <property type="nucleotide sequence ID" value="NZ_AP023366.1"/>
</dbReference>
<dbReference type="Proteomes" id="UP000593802">
    <property type="component" value="Chromosome"/>
</dbReference>
<sequence>MDRYFFLYQLPLSAEPLEQTERFAEGLEKNLAGSDMESGVPYRAEASTIPGTGAIEAPAPGMMTASAPSMMTAPIPSMTAAPSPGMMAAPVPGMTAAPSPSMMTAPVSGTGLGQGKRASVSKPANTQTQNRSILHGVSQAAGFPFVGNLRPVWTNIVPLPGMRYGLW</sequence>
<dbReference type="AlphaFoldDB" id="A0A7I8DCE2"/>
<keyword evidence="3" id="KW-1185">Reference proteome</keyword>
<gene>
    <name evidence="2" type="ORF">skT53_19970</name>
</gene>